<dbReference type="EMBL" id="NGKA01000014">
    <property type="protein sequence ID" value="RSU10551.1"/>
    <property type="molecule type" value="Genomic_DNA"/>
</dbReference>
<keyword evidence="3" id="KW-0813">Transport</keyword>
<feature type="transmembrane region" description="Helical" evidence="7">
    <location>
        <begin position="275"/>
        <end position="292"/>
    </location>
</feature>
<accession>A0A430AQZ4</accession>
<dbReference type="AlphaFoldDB" id="A0A430AQZ4"/>
<comment type="similarity">
    <text evidence="2">Belongs to the major facilitator superfamily.</text>
</comment>
<dbReference type="PROSITE" id="PS50850">
    <property type="entry name" value="MFS"/>
    <property type="match status" value="1"/>
</dbReference>
<feature type="transmembrane region" description="Helical" evidence="7">
    <location>
        <begin position="360"/>
        <end position="379"/>
    </location>
</feature>
<evidence type="ECO:0000256" key="3">
    <source>
        <dbReference type="ARBA" id="ARBA00022448"/>
    </source>
</evidence>
<dbReference type="PANTHER" id="PTHR23514:SF3">
    <property type="entry name" value="BYPASS OF STOP CODON PROTEIN 6"/>
    <property type="match status" value="1"/>
</dbReference>
<keyword evidence="4 7" id="KW-0812">Transmembrane</keyword>
<organism evidence="9 10">
    <name type="scientific">Vagococcus elongatus</name>
    <dbReference type="NCBI Taxonomy" id="180344"/>
    <lineage>
        <taxon>Bacteria</taxon>
        <taxon>Bacillati</taxon>
        <taxon>Bacillota</taxon>
        <taxon>Bacilli</taxon>
        <taxon>Lactobacillales</taxon>
        <taxon>Enterococcaceae</taxon>
        <taxon>Vagococcus</taxon>
    </lineage>
</organism>
<feature type="transmembrane region" description="Helical" evidence="7">
    <location>
        <begin position="333"/>
        <end position="354"/>
    </location>
</feature>
<evidence type="ECO:0000313" key="10">
    <source>
        <dbReference type="Proteomes" id="UP000287605"/>
    </source>
</evidence>
<feature type="transmembrane region" description="Helical" evidence="7">
    <location>
        <begin position="70"/>
        <end position="86"/>
    </location>
</feature>
<dbReference type="InterPro" id="IPR036259">
    <property type="entry name" value="MFS_trans_sf"/>
</dbReference>
<proteinExistence type="inferred from homology"/>
<evidence type="ECO:0000256" key="2">
    <source>
        <dbReference type="ARBA" id="ARBA00008335"/>
    </source>
</evidence>
<evidence type="ECO:0000256" key="4">
    <source>
        <dbReference type="ARBA" id="ARBA00022692"/>
    </source>
</evidence>
<evidence type="ECO:0000256" key="1">
    <source>
        <dbReference type="ARBA" id="ARBA00004651"/>
    </source>
</evidence>
<keyword evidence="10" id="KW-1185">Reference proteome</keyword>
<dbReference type="Gene3D" id="1.20.1250.20">
    <property type="entry name" value="MFS general substrate transporter like domains"/>
    <property type="match status" value="2"/>
</dbReference>
<gene>
    <name evidence="9" type="ORF">CBF29_09675</name>
</gene>
<dbReference type="GO" id="GO:0005886">
    <property type="term" value="C:plasma membrane"/>
    <property type="evidence" value="ECO:0007669"/>
    <property type="project" value="UniProtKB-SubCell"/>
</dbReference>
<evidence type="ECO:0000313" key="9">
    <source>
        <dbReference type="EMBL" id="RSU10551.1"/>
    </source>
</evidence>
<name>A0A430AQZ4_9ENTE</name>
<keyword evidence="5 7" id="KW-1133">Transmembrane helix</keyword>
<dbReference type="Pfam" id="PF07690">
    <property type="entry name" value="MFS_1"/>
    <property type="match status" value="1"/>
</dbReference>
<protein>
    <submittedName>
        <fullName evidence="9">MFS transporter</fullName>
    </submittedName>
</protein>
<feature type="transmembrane region" description="Helical" evidence="7">
    <location>
        <begin position="92"/>
        <end position="116"/>
    </location>
</feature>
<dbReference type="InterPro" id="IPR051788">
    <property type="entry name" value="MFS_Transporter"/>
</dbReference>
<dbReference type="OrthoDB" id="9795150at2"/>
<evidence type="ECO:0000256" key="5">
    <source>
        <dbReference type="ARBA" id="ARBA00022989"/>
    </source>
</evidence>
<dbReference type="RefSeq" id="WP_126809529.1">
    <property type="nucleotide sequence ID" value="NZ_NGKA01000014.1"/>
</dbReference>
<feature type="transmembrane region" description="Helical" evidence="7">
    <location>
        <begin position="209"/>
        <end position="232"/>
    </location>
</feature>
<dbReference type="InterPro" id="IPR020846">
    <property type="entry name" value="MFS_dom"/>
</dbReference>
<keyword evidence="6 7" id="KW-0472">Membrane</keyword>
<feature type="transmembrane region" description="Helical" evidence="7">
    <location>
        <begin position="244"/>
        <end position="263"/>
    </location>
</feature>
<evidence type="ECO:0000256" key="7">
    <source>
        <dbReference type="SAM" id="Phobius"/>
    </source>
</evidence>
<dbReference type="SUPFAM" id="SSF103473">
    <property type="entry name" value="MFS general substrate transporter"/>
    <property type="match status" value="1"/>
</dbReference>
<feature type="domain" description="Major facilitator superfamily (MFS) profile" evidence="8">
    <location>
        <begin position="5"/>
        <end position="384"/>
    </location>
</feature>
<dbReference type="GO" id="GO:0022857">
    <property type="term" value="F:transmembrane transporter activity"/>
    <property type="evidence" value="ECO:0007669"/>
    <property type="project" value="InterPro"/>
</dbReference>
<dbReference type="PANTHER" id="PTHR23514">
    <property type="entry name" value="BYPASS OF STOP CODON PROTEIN 6"/>
    <property type="match status" value="1"/>
</dbReference>
<evidence type="ECO:0000259" key="8">
    <source>
        <dbReference type="PROSITE" id="PS50850"/>
    </source>
</evidence>
<comment type="caution">
    <text evidence="9">The sequence shown here is derived from an EMBL/GenBank/DDBJ whole genome shotgun (WGS) entry which is preliminary data.</text>
</comment>
<comment type="subcellular location">
    <subcellularLocation>
        <location evidence="1">Cell membrane</location>
        <topology evidence="1">Multi-pass membrane protein</topology>
    </subcellularLocation>
</comment>
<feature type="transmembrane region" description="Helical" evidence="7">
    <location>
        <begin position="40"/>
        <end position="58"/>
    </location>
</feature>
<evidence type="ECO:0000256" key="6">
    <source>
        <dbReference type="ARBA" id="ARBA00023136"/>
    </source>
</evidence>
<feature type="transmembrane region" description="Helical" evidence="7">
    <location>
        <begin position="161"/>
        <end position="179"/>
    </location>
</feature>
<dbReference type="Proteomes" id="UP000287605">
    <property type="component" value="Unassembled WGS sequence"/>
</dbReference>
<dbReference type="InterPro" id="IPR011701">
    <property type="entry name" value="MFS"/>
</dbReference>
<feature type="transmembrane region" description="Helical" evidence="7">
    <location>
        <begin position="128"/>
        <end position="149"/>
    </location>
</feature>
<reference evidence="9 10" key="1">
    <citation type="submission" date="2017-05" db="EMBL/GenBank/DDBJ databases">
        <title>Vagococcus spp. assemblies.</title>
        <authorList>
            <person name="Gulvik C.A."/>
        </authorList>
    </citation>
    <scope>NUCLEOTIDE SEQUENCE [LARGE SCALE GENOMIC DNA]</scope>
    <source>
        <strain evidence="9 10">CCUG 51432</strain>
    </source>
</reference>
<sequence length="421" mass="46119">MFSLLLIVIYLAFISLGLPDSLLGSAWPIMNVELDVPMSYAGIVTMIIAGSTIISSLLSDRLTSKIGTGRLTCLSVLTTAVALWGFSISRSFLAICLWAIPYGLGAGAVDAALNNYIALHYASRHMNWLHSFWGVGASISPYVMSYFLIRNNNWHKGYQAIAIVQFILTAILFISLPLWKPKETSQAGTTKKKHSQPQKISQTLRLKGLPYALVALFAYCALEQTTGLWATSYLVQTRYIDSTTAAKFASLFFLGITAGRFISGFISERLGDRRLIRMGILTFFLGVFMIILPTSYTLFPLVGLVIVGLGSAPVYPALMHASPDNFGVENSQAAIGVQMASAYIGTTFMPPLFGLIATKISINLFPIYLVLLAVVMIYTTEKLNLATKFGKKSHTLYSSSLSEQQTLTINEKEADAHEKKD</sequence>